<keyword evidence="3" id="KW-1185">Reference proteome</keyword>
<sequence>MSLKQTVLRCNGYLPDLPFFFWLEATNRSQKSPIANKYGAAPASNTLFPEHTADVVCSRLVRLQEKFWAFAVIAALPVILVATLK</sequence>
<organism evidence="2 3">
    <name type="scientific">Pseudomonas tructae</name>
    <dbReference type="NCBI Taxonomy" id="2518644"/>
    <lineage>
        <taxon>Bacteria</taxon>
        <taxon>Pseudomonadati</taxon>
        <taxon>Pseudomonadota</taxon>
        <taxon>Gammaproteobacteria</taxon>
        <taxon>Pseudomonadales</taxon>
        <taxon>Pseudomonadaceae</taxon>
        <taxon>Pseudomonas</taxon>
    </lineage>
</organism>
<dbReference type="RefSeq" id="WP_130262970.1">
    <property type="nucleotide sequence ID" value="NZ_CP035952.1"/>
</dbReference>
<proteinExistence type="predicted"/>
<dbReference type="Proteomes" id="UP000291130">
    <property type="component" value="Chromosome"/>
</dbReference>
<evidence type="ECO:0000256" key="1">
    <source>
        <dbReference type="SAM" id="Phobius"/>
    </source>
</evidence>
<reference evidence="2 3" key="1">
    <citation type="submission" date="2019-02" db="EMBL/GenBank/DDBJ databases">
        <title>Complete genome sequence of Pseudomonas sp. SNU WT1 isolated from rainbow trout.</title>
        <authorList>
            <person name="Oh W.T."/>
            <person name="Park S.C."/>
        </authorList>
    </citation>
    <scope>NUCLEOTIDE SEQUENCE [LARGE SCALE GENOMIC DNA]</scope>
    <source>
        <strain evidence="2 3">SNU WT1</strain>
    </source>
</reference>
<keyword evidence="1" id="KW-0472">Membrane</keyword>
<feature type="transmembrane region" description="Helical" evidence="1">
    <location>
        <begin position="67"/>
        <end position="84"/>
    </location>
</feature>
<name>A0A411MEB1_9PSED</name>
<dbReference type="EMBL" id="CP035952">
    <property type="protein sequence ID" value="QBF25019.1"/>
    <property type="molecule type" value="Genomic_DNA"/>
</dbReference>
<evidence type="ECO:0000313" key="2">
    <source>
        <dbReference type="EMBL" id="QBF25019.1"/>
    </source>
</evidence>
<gene>
    <name evidence="2" type="ORF">EXN22_04665</name>
</gene>
<dbReference type="AlphaFoldDB" id="A0A411MEB1"/>
<evidence type="ECO:0000313" key="3">
    <source>
        <dbReference type="Proteomes" id="UP000291130"/>
    </source>
</evidence>
<keyword evidence="1" id="KW-1133">Transmembrane helix</keyword>
<dbReference type="KEGG" id="ptk:EXN22_04665"/>
<protein>
    <submittedName>
        <fullName evidence="2">Uncharacterized protein</fullName>
    </submittedName>
</protein>
<accession>A0A411MEB1</accession>
<keyword evidence="1" id="KW-0812">Transmembrane</keyword>